<name>A0A1G1YNA0_9BACT</name>
<evidence type="ECO:0000256" key="1">
    <source>
        <dbReference type="SAM" id="Phobius"/>
    </source>
</evidence>
<reference evidence="2 3" key="1">
    <citation type="journal article" date="2016" name="Nat. Commun.">
        <title>Thousands of microbial genomes shed light on interconnected biogeochemical processes in an aquifer system.</title>
        <authorList>
            <person name="Anantharaman K."/>
            <person name="Brown C.T."/>
            <person name="Hug L.A."/>
            <person name="Sharon I."/>
            <person name="Castelle C.J."/>
            <person name="Probst A.J."/>
            <person name="Thomas B.C."/>
            <person name="Singh A."/>
            <person name="Wilkins M.J."/>
            <person name="Karaoz U."/>
            <person name="Brodie E.L."/>
            <person name="Williams K.H."/>
            <person name="Hubbard S.S."/>
            <person name="Banfield J.F."/>
        </authorList>
    </citation>
    <scope>NUCLEOTIDE SEQUENCE [LARGE SCALE GENOMIC DNA]</scope>
</reference>
<evidence type="ECO:0000313" key="3">
    <source>
        <dbReference type="Proteomes" id="UP000178122"/>
    </source>
</evidence>
<accession>A0A1G1YNA0</accession>
<organism evidence="2 3">
    <name type="scientific">Candidatus Buchananbacteria bacterium RIFCSPLOWO2_01_FULL_40_23b</name>
    <dbReference type="NCBI Taxonomy" id="1797544"/>
    <lineage>
        <taxon>Bacteria</taxon>
        <taxon>Candidatus Buchananiibacteriota</taxon>
    </lineage>
</organism>
<keyword evidence="1" id="KW-0812">Transmembrane</keyword>
<protein>
    <submittedName>
        <fullName evidence="2">Uncharacterized protein</fullName>
    </submittedName>
</protein>
<comment type="caution">
    <text evidence="2">The sequence shown here is derived from an EMBL/GenBank/DDBJ whole genome shotgun (WGS) entry which is preliminary data.</text>
</comment>
<evidence type="ECO:0000313" key="2">
    <source>
        <dbReference type="EMBL" id="OGY53276.1"/>
    </source>
</evidence>
<keyword evidence="1" id="KW-1133">Transmembrane helix</keyword>
<dbReference type="AlphaFoldDB" id="A0A1G1YNA0"/>
<gene>
    <name evidence="2" type="ORF">A2912_00180</name>
</gene>
<dbReference type="EMBL" id="MHIN01000050">
    <property type="protein sequence ID" value="OGY53276.1"/>
    <property type="molecule type" value="Genomic_DNA"/>
</dbReference>
<dbReference type="Proteomes" id="UP000178122">
    <property type="component" value="Unassembled WGS sequence"/>
</dbReference>
<keyword evidence="1" id="KW-0472">Membrane</keyword>
<proteinExistence type="predicted"/>
<feature type="transmembrane region" description="Helical" evidence="1">
    <location>
        <begin position="27"/>
        <end position="46"/>
    </location>
</feature>
<sequence>MRQSKFQCGITAAACHILMRGGFLKKFVIIQGLLIILLLGAVFYVYTRPQKQPEGIENPQSKTVLTDGPNGTGASNLTADWKTHTDEYGFSFKYPKDFSLDISRPVEYSENFPLEVIVVFPPYESTNTIEFSLIKGVVKKSPSDEICQSTNTTLNAVPAIKRSCPGAGASSVSYSVQLKNGIALTARIAHNETPESKKIPQETADGIVSSLTISP</sequence>